<feature type="region of interest" description="Disordered" evidence="1">
    <location>
        <begin position="91"/>
        <end position="110"/>
    </location>
</feature>
<dbReference type="EMBL" id="GGEC01007930">
    <property type="protein sequence ID" value="MBW88413.1"/>
    <property type="molecule type" value="Transcribed_RNA"/>
</dbReference>
<dbReference type="AlphaFoldDB" id="A0A2P2J4K3"/>
<evidence type="ECO:0000256" key="1">
    <source>
        <dbReference type="SAM" id="MobiDB-lite"/>
    </source>
</evidence>
<protein>
    <submittedName>
        <fullName evidence="2">Uncharacterized protein MANES_10G080100</fullName>
    </submittedName>
</protein>
<evidence type="ECO:0000313" key="2">
    <source>
        <dbReference type="EMBL" id="MBW88413.1"/>
    </source>
</evidence>
<dbReference type="GO" id="GO:0009409">
    <property type="term" value="P:response to cold"/>
    <property type="evidence" value="ECO:0007669"/>
    <property type="project" value="InterPro"/>
</dbReference>
<accession>A0A2P2J4K3</accession>
<name>A0A2P2J4K3_RHIMU</name>
<dbReference type="PANTHER" id="PTHR33676">
    <property type="entry name" value="COLD REGULATED PROTEIN 27"/>
    <property type="match status" value="1"/>
</dbReference>
<dbReference type="InterPro" id="IPR044678">
    <property type="entry name" value="COR27/28"/>
</dbReference>
<dbReference type="GO" id="GO:0042752">
    <property type="term" value="P:regulation of circadian rhythm"/>
    <property type="evidence" value="ECO:0007669"/>
    <property type="project" value="InterPro"/>
</dbReference>
<proteinExistence type="predicted"/>
<organism evidence="2">
    <name type="scientific">Rhizophora mucronata</name>
    <name type="common">Asiatic mangrove</name>
    <dbReference type="NCBI Taxonomy" id="61149"/>
    <lineage>
        <taxon>Eukaryota</taxon>
        <taxon>Viridiplantae</taxon>
        <taxon>Streptophyta</taxon>
        <taxon>Embryophyta</taxon>
        <taxon>Tracheophyta</taxon>
        <taxon>Spermatophyta</taxon>
        <taxon>Magnoliopsida</taxon>
        <taxon>eudicotyledons</taxon>
        <taxon>Gunneridae</taxon>
        <taxon>Pentapetalae</taxon>
        <taxon>rosids</taxon>
        <taxon>fabids</taxon>
        <taxon>Malpighiales</taxon>
        <taxon>Rhizophoraceae</taxon>
        <taxon>Rhizophora</taxon>
    </lineage>
</organism>
<feature type="compositionally biased region" description="Basic and acidic residues" evidence="1">
    <location>
        <begin position="100"/>
        <end position="110"/>
    </location>
</feature>
<sequence length="220" mass="24477">MDHEAMAGAGCWSGLARRDSDSNSFAISVDCSNDFSATFANAPPGPSTVWTDEKHRLYLSSLETSFVNELHHYIGLRGSLQEIMQRPYSSRGLPAKHCNSSREVRDSDRNEPLLECTADSGISQGNPWVCHFTSSDKQHTAASHDPREHTSSCGNRSHVRVDSVVSDELLRRTEQEPSYCLFHPGFGSTREASDQNFVDEGQGEELFSVSLPKRLKTRRS</sequence>
<dbReference type="PANTHER" id="PTHR33676:SF17">
    <property type="entry name" value="COLD-REGULATED PROTEIN 28"/>
    <property type="match status" value="1"/>
</dbReference>
<reference evidence="2" key="1">
    <citation type="submission" date="2018-02" db="EMBL/GenBank/DDBJ databases">
        <title>Rhizophora mucronata_Transcriptome.</title>
        <authorList>
            <person name="Meera S.P."/>
            <person name="Sreeshan A."/>
            <person name="Augustine A."/>
        </authorList>
    </citation>
    <scope>NUCLEOTIDE SEQUENCE</scope>
    <source>
        <tissue evidence="2">Leaf</tissue>
    </source>
</reference>